<evidence type="ECO:0000313" key="6">
    <source>
        <dbReference type="EMBL" id="KAH7975605.1"/>
    </source>
</evidence>
<reference evidence="6" key="1">
    <citation type="journal article" date="2020" name="Cell">
        <title>Large-Scale Comparative Analyses of Tick Genomes Elucidate Their Genetic Diversity and Vector Capacities.</title>
        <authorList>
            <consortium name="Tick Genome and Microbiome Consortium (TIGMIC)"/>
            <person name="Jia N."/>
            <person name="Wang J."/>
            <person name="Shi W."/>
            <person name="Du L."/>
            <person name="Sun Y."/>
            <person name="Zhan W."/>
            <person name="Jiang J.F."/>
            <person name="Wang Q."/>
            <person name="Zhang B."/>
            <person name="Ji P."/>
            <person name="Bell-Sakyi L."/>
            <person name="Cui X.M."/>
            <person name="Yuan T.T."/>
            <person name="Jiang B.G."/>
            <person name="Yang W.F."/>
            <person name="Lam T.T."/>
            <person name="Chang Q.C."/>
            <person name="Ding S.J."/>
            <person name="Wang X.J."/>
            <person name="Zhu J.G."/>
            <person name="Ruan X.D."/>
            <person name="Zhao L."/>
            <person name="Wei J.T."/>
            <person name="Ye R.Z."/>
            <person name="Que T.C."/>
            <person name="Du C.H."/>
            <person name="Zhou Y.H."/>
            <person name="Cheng J.X."/>
            <person name="Dai P.F."/>
            <person name="Guo W.B."/>
            <person name="Han X.H."/>
            <person name="Huang E.J."/>
            <person name="Li L.F."/>
            <person name="Wei W."/>
            <person name="Gao Y.C."/>
            <person name="Liu J.Z."/>
            <person name="Shao H.Z."/>
            <person name="Wang X."/>
            <person name="Wang C.C."/>
            <person name="Yang T.C."/>
            <person name="Huo Q.B."/>
            <person name="Li W."/>
            <person name="Chen H.Y."/>
            <person name="Chen S.E."/>
            <person name="Zhou L.G."/>
            <person name="Ni X.B."/>
            <person name="Tian J.H."/>
            <person name="Sheng Y."/>
            <person name="Liu T."/>
            <person name="Pan Y.S."/>
            <person name="Xia L.Y."/>
            <person name="Li J."/>
            <person name="Zhao F."/>
            <person name="Cao W.C."/>
        </authorList>
    </citation>
    <scope>NUCLEOTIDE SEQUENCE</scope>
    <source>
        <strain evidence="6">Rsan-2018</strain>
    </source>
</reference>
<name>A0A9D4QBY1_RHISA</name>
<evidence type="ECO:0000256" key="3">
    <source>
        <dbReference type="ARBA" id="ARBA00022833"/>
    </source>
</evidence>
<dbReference type="Gene3D" id="3.30.40.10">
    <property type="entry name" value="Zinc/RING finger domain, C3HC4 (zinc finger)"/>
    <property type="match status" value="1"/>
</dbReference>
<evidence type="ECO:0000259" key="5">
    <source>
        <dbReference type="PROSITE" id="PS50089"/>
    </source>
</evidence>
<dbReference type="PROSITE" id="PS50089">
    <property type="entry name" value="ZF_RING_2"/>
    <property type="match status" value="1"/>
</dbReference>
<dbReference type="Proteomes" id="UP000821837">
    <property type="component" value="Chromosome 10"/>
</dbReference>
<dbReference type="InterPro" id="IPR017907">
    <property type="entry name" value="Znf_RING_CS"/>
</dbReference>
<feature type="domain" description="RING-type" evidence="5">
    <location>
        <begin position="27"/>
        <end position="66"/>
    </location>
</feature>
<evidence type="ECO:0000256" key="4">
    <source>
        <dbReference type="PROSITE-ProRule" id="PRU00175"/>
    </source>
</evidence>
<reference evidence="6" key="2">
    <citation type="submission" date="2021-09" db="EMBL/GenBank/DDBJ databases">
        <authorList>
            <person name="Jia N."/>
            <person name="Wang J."/>
            <person name="Shi W."/>
            <person name="Du L."/>
            <person name="Sun Y."/>
            <person name="Zhan W."/>
            <person name="Jiang J."/>
            <person name="Wang Q."/>
            <person name="Zhang B."/>
            <person name="Ji P."/>
            <person name="Sakyi L.B."/>
            <person name="Cui X."/>
            <person name="Yuan T."/>
            <person name="Jiang B."/>
            <person name="Yang W."/>
            <person name="Lam T.T.-Y."/>
            <person name="Chang Q."/>
            <person name="Ding S."/>
            <person name="Wang X."/>
            <person name="Zhu J."/>
            <person name="Ruan X."/>
            <person name="Zhao L."/>
            <person name="Wei J."/>
            <person name="Que T."/>
            <person name="Du C."/>
            <person name="Cheng J."/>
            <person name="Dai P."/>
            <person name="Han X."/>
            <person name="Huang E."/>
            <person name="Gao Y."/>
            <person name="Liu J."/>
            <person name="Shao H."/>
            <person name="Ye R."/>
            <person name="Li L."/>
            <person name="Wei W."/>
            <person name="Wang X."/>
            <person name="Wang C."/>
            <person name="Huo Q."/>
            <person name="Li W."/>
            <person name="Guo W."/>
            <person name="Chen H."/>
            <person name="Chen S."/>
            <person name="Zhou L."/>
            <person name="Zhou L."/>
            <person name="Ni X."/>
            <person name="Tian J."/>
            <person name="Zhou Y."/>
            <person name="Sheng Y."/>
            <person name="Liu T."/>
            <person name="Pan Y."/>
            <person name="Xia L."/>
            <person name="Li J."/>
            <person name="Zhao F."/>
            <person name="Cao W."/>
        </authorList>
    </citation>
    <scope>NUCLEOTIDE SEQUENCE</scope>
    <source>
        <strain evidence="6">Rsan-2018</strain>
        <tissue evidence="6">Larvae</tissue>
    </source>
</reference>
<organism evidence="6 7">
    <name type="scientific">Rhipicephalus sanguineus</name>
    <name type="common">Brown dog tick</name>
    <name type="synonym">Ixodes sanguineus</name>
    <dbReference type="NCBI Taxonomy" id="34632"/>
    <lineage>
        <taxon>Eukaryota</taxon>
        <taxon>Metazoa</taxon>
        <taxon>Ecdysozoa</taxon>
        <taxon>Arthropoda</taxon>
        <taxon>Chelicerata</taxon>
        <taxon>Arachnida</taxon>
        <taxon>Acari</taxon>
        <taxon>Parasitiformes</taxon>
        <taxon>Ixodida</taxon>
        <taxon>Ixodoidea</taxon>
        <taxon>Ixodidae</taxon>
        <taxon>Rhipicephalinae</taxon>
        <taxon>Rhipicephalus</taxon>
        <taxon>Rhipicephalus</taxon>
    </lineage>
</organism>
<dbReference type="SUPFAM" id="SSF57850">
    <property type="entry name" value="RING/U-box"/>
    <property type="match status" value="1"/>
</dbReference>
<evidence type="ECO:0000256" key="1">
    <source>
        <dbReference type="ARBA" id="ARBA00022723"/>
    </source>
</evidence>
<evidence type="ECO:0000313" key="7">
    <source>
        <dbReference type="Proteomes" id="UP000821837"/>
    </source>
</evidence>
<comment type="caution">
    <text evidence="6">The sequence shown here is derived from an EMBL/GenBank/DDBJ whole genome shotgun (WGS) entry which is preliminary data.</text>
</comment>
<keyword evidence="1" id="KW-0479">Metal-binding</keyword>
<dbReference type="PROSITE" id="PS00518">
    <property type="entry name" value="ZF_RING_1"/>
    <property type="match status" value="1"/>
</dbReference>
<sequence length="164" mass="18218">MHLLSDSVSGANWRPTRFEDERLRFTCCVCHVLSDMSVMLRCAHTLCEDCLTGCVVQDGGNVCPLDGKPFCDADCQKIKIYAMAKRYLKAADCIVDVNLWQRVGVSDVCEFLVLRISFVTRQQLKAKKAFDGHNFATSAWVSHSQAVNKPPVEVGFLGNGSLLE</sequence>
<accession>A0A9D4QBY1</accession>
<dbReference type="CDD" id="cd16449">
    <property type="entry name" value="RING-HC"/>
    <property type="match status" value="1"/>
</dbReference>
<dbReference type="InterPro" id="IPR001841">
    <property type="entry name" value="Znf_RING"/>
</dbReference>
<keyword evidence="7" id="KW-1185">Reference proteome</keyword>
<dbReference type="AlphaFoldDB" id="A0A9D4QBY1"/>
<dbReference type="GO" id="GO:0008270">
    <property type="term" value="F:zinc ion binding"/>
    <property type="evidence" value="ECO:0007669"/>
    <property type="project" value="UniProtKB-KW"/>
</dbReference>
<dbReference type="InterPro" id="IPR013083">
    <property type="entry name" value="Znf_RING/FYVE/PHD"/>
</dbReference>
<dbReference type="EMBL" id="JABSTV010001246">
    <property type="protein sequence ID" value="KAH7975605.1"/>
    <property type="molecule type" value="Genomic_DNA"/>
</dbReference>
<proteinExistence type="predicted"/>
<protein>
    <recommendedName>
        <fullName evidence="5">RING-type domain-containing protein</fullName>
    </recommendedName>
</protein>
<gene>
    <name evidence="6" type="ORF">HPB52_003698</name>
</gene>
<evidence type="ECO:0000256" key="2">
    <source>
        <dbReference type="ARBA" id="ARBA00022771"/>
    </source>
</evidence>
<keyword evidence="2 4" id="KW-0863">Zinc-finger</keyword>
<keyword evidence="3" id="KW-0862">Zinc</keyword>